<reference evidence="2" key="1">
    <citation type="submission" date="2017-04" db="EMBL/GenBank/DDBJ databases">
        <title>Genome evolution of the luminous symbionts of deep sea anglerfish.</title>
        <authorList>
            <person name="Hendry T.A."/>
        </authorList>
    </citation>
    <scope>NUCLEOTIDE SEQUENCE [LARGE SCALE GENOMIC DNA]</scope>
</reference>
<dbReference type="EMBL" id="NBYY01000009">
    <property type="protein sequence ID" value="PCS23480.1"/>
    <property type="molecule type" value="Genomic_DNA"/>
</dbReference>
<dbReference type="Proteomes" id="UP000219020">
    <property type="component" value="Unassembled WGS sequence"/>
</dbReference>
<dbReference type="AlphaFoldDB" id="A0A2A5T5V5"/>
<organism evidence="1 2">
    <name type="scientific">Candidatus Enterovibrio escicola</name>
    <dbReference type="NCBI Taxonomy" id="1927127"/>
    <lineage>
        <taxon>Bacteria</taxon>
        <taxon>Pseudomonadati</taxon>
        <taxon>Pseudomonadota</taxon>
        <taxon>Gammaproteobacteria</taxon>
        <taxon>Vibrionales</taxon>
        <taxon>Vibrionaceae</taxon>
        <taxon>Enterovibrio</taxon>
    </lineage>
</organism>
<evidence type="ECO:0000313" key="2">
    <source>
        <dbReference type="Proteomes" id="UP000219020"/>
    </source>
</evidence>
<sequence length="52" mass="5754">MGDNEVSPTFLNPLRREIHQVNTDGSYDTQVCHHVLKNKGIIPSIPPRSNAG</sequence>
<gene>
    <name evidence="1" type="ORF">BTN49_0448</name>
</gene>
<evidence type="ECO:0000313" key="1">
    <source>
        <dbReference type="EMBL" id="PCS23480.1"/>
    </source>
</evidence>
<keyword evidence="2" id="KW-1185">Reference proteome</keyword>
<accession>A0A2A5T5V5</accession>
<proteinExistence type="predicted"/>
<protein>
    <submittedName>
        <fullName evidence="1">Mobile element protein</fullName>
    </submittedName>
</protein>
<comment type="caution">
    <text evidence="1">The sequence shown here is derived from an EMBL/GenBank/DDBJ whole genome shotgun (WGS) entry which is preliminary data.</text>
</comment>
<name>A0A2A5T5V5_9GAMM</name>